<dbReference type="SUPFAM" id="SSF52467">
    <property type="entry name" value="DHS-like NAD/FAD-binding domain"/>
    <property type="match status" value="1"/>
</dbReference>
<dbReference type="AlphaFoldDB" id="A0A7W9ZY87"/>
<proteinExistence type="predicted"/>
<dbReference type="InterPro" id="IPR029035">
    <property type="entry name" value="DHS-like_NAD/FAD-binding_dom"/>
</dbReference>
<dbReference type="Gene3D" id="3.40.50.1220">
    <property type="entry name" value="TPP-binding domain"/>
    <property type="match status" value="1"/>
</dbReference>
<dbReference type="Proteomes" id="UP000517187">
    <property type="component" value="Unassembled WGS sequence"/>
</dbReference>
<accession>A0A7W9ZY87</accession>
<evidence type="ECO:0000313" key="1">
    <source>
        <dbReference type="EMBL" id="MBB6224986.1"/>
    </source>
</evidence>
<evidence type="ECO:0008006" key="3">
    <source>
        <dbReference type="Google" id="ProtNLM"/>
    </source>
</evidence>
<dbReference type="EMBL" id="JACIIJ010000019">
    <property type="protein sequence ID" value="MBB6224986.1"/>
    <property type="molecule type" value="Genomic_DNA"/>
</dbReference>
<comment type="caution">
    <text evidence="1">The sequence shown here is derived from an EMBL/GenBank/DDBJ whole genome shotgun (WGS) entry which is preliminary data.</text>
</comment>
<evidence type="ECO:0000313" key="2">
    <source>
        <dbReference type="Proteomes" id="UP000517187"/>
    </source>
</evidence>
<reference evidence="1 2" key="1">
    <citation type="submission" date="2020-08" db="EMBL/GenBank/DDBJ databases">
        <title>Genomic Encyclopedia of Type Strains, Phase IV (KMG-V): Genome sequencing to study the core and pangenomes of soil and plant-associated prokaryotes.</title>
        <authorList>
            <person name="Whitman W."/>
        </authorList>
    </citation>
    <scope>NUCLEOTIDE SEQUENCE [LARGE SCALE GENOMIC DNA]</scope>
    <source>
        <strain evidence="1 2">SEMIA 4011</strain>
    </source>
</reference>
<sequence>MTALIDSQLLDIFQQRPQNLAWFLGAGASRNAGLPTAGDIIWDMKRRYYEKEENQAIAPQDMQSEAVRSKVQSFMDARGFPALWADEEYSKYFEKIFGTDRERQRKYLIAMLSEAKVSLSIGNRVLGALLAGEFSRVVFTTNFDTVVEKAVAEMSGGSLSAYHLEGTGSARRALDNEEYPFYCKLHGDFRYESLKNLSSDLATQNAELGACMVNAGSRFGFVVAGYSGRDASVMDLFNRVLASSNPFPHGLFWTGIGRTPHPAVDALITNAKKANVHAEYVEIDTYDTLMSRLWRLVAAKPTELDRKIRKSNAAQVNIPLAAVSTKGPILRTNALPILSLPNQCHEVSSRRAIDWAELRSLQQENDHSFIATKTDSVLVWGTEPNIRAAFGNELKGLQDRALPRDFSGPQNLPLKSFLEEAIAVAMARGKSLLTRMKPSGAFLIADIHAEDKSDLSPLRNAVQSLGGTITGLLSPISAEHPTAEKVGWAEALRVTLDQRGGHTWIVVQPDIWIWPQYAREVATEFLDKRKGGRFNRQHNEILDGWLKVILGEGERTGDAVLTAFQGPPSVGNPSFTLSRRTAFSRKLAR</sequence>
<gene>
    <name evidence="1" type="ORF">GGE66_006009</name>
</gene>
<name>A0A7W9ZY87_RHILE</name>
<dbReference type="Pfam" id="PF13289">
    <property type="entry name" value="SIR2_2"/>
    <property type="match status" value="1"/>
</dbReference>
<protein>
    <recommendedName>
        <fullName evidence="3">SIR2 family protein</fullName>
    </recommendedName>
</protein>
<dbReference type="RefSeq" id="WP_184697565.1">
    <property type="nucleotide sequence ID" value="NZ_JACIIJ010000019.1"/>
</dbReference>
<organism evidence="1 2">
    <name type="scientific">Rhizobium leguminosarum</name>
    <dbReference type="NCBI Taxonomy" id="384"/>
    <lineage>
        <taxon>Bacteria</taxon>
        <taxon>Pseudomonadati</taxon>
        <taxon>Pseudomonadota</taxon>
        <taxon>Alphaproteobacteria</taxon>
        <taxon>Hyphomicrobiales</taxon>
        <taxon>Rhizobiaceae</taxon>
        <taxon>Rhizobium/Agrobacterium group</taxon>
        <taxon>Rhizobium</taxon>
    </lineage>
</organism>